<gene>
    <name evidence="2" type="ordered locus">MTR_5g046440</name>
</gene>
<dbReference type="PaxDb" id="3880-AES97171"/>
<feature type="compositionally biased region" description="Low complexity" evidence="1">
    <location>
        <begin position="22"/>
        <end position="39"/>
    </location>
</feature>
<keyword evidence="4" id="KW-1185">Reference proteome</keyword>
<reference evidence="2 4" key="1">
    <citation type="journal article" date="2011" name="Nature">
        <title>The Medicago genome provides insight into the evolution of rhizobial symbioses.</title>
        <authorList>
            <person name="Young N.D."/>
            <person name="Debelle F."/>
            <person name="Oldroyd G.E."/>
            <person name="Geurts R."/>
            <person name="Cannon S.B."/>
            <person name="Udvardi M.K."/>
            <person name="Benedito V.A."/>
            <person name="Mayer K.F."/>
            <person name="Gouzy J."/>
            <person name="Schoof H."/>
            <person name="Van de Peer Y."/>
            <person name="Proost S."/>
            <person name="Cook D.R."/>
            <person name="Meyers B.C."/>
            <person name="Spannagl M."/>
            <person name="Cheung F."/>
            <person name="De Mita S."/>
            <person name="Krishnakumar V."/>
            <person name="Gundlach H."/>
            <person name="Zhou S."/>
            <person name="Mudge J."/>
            <person name="Bharti A.K."/>
            <person name="Murray J.D."/>
            <person name="Naoumkina M.A."/>
            <person name="Rosen B."/>
            <person name="Silverstein K.A."/>
            <person name="Tang H."/>
            <person name="Rombauts S."/>
            <person name="Zhao P.X."/>
            <person name="Zhou P."/>
            <person name="Barbe V."/>
            <person name="Bardou P."/>
            <person name="Bechner M."/>
            <person name="Bellec A."/>
            <person name="Berger A."/>
            <person name="Berges H."/>
            <person name="Bidwell S."/>
            <person name="Bisseling T."/>
            <person name="Choisne N."/>
            <person name="Couloux A."/>
            <person name="Denny R."/>
            <person name="Deshpande S."/>
            <person name="Dai X."/>
            <person name="Doyle J.J."/>
            <person name="Dudez A.M."/>
            <person name="Farmer A.D."/>
            <person name="Fouteau S."/>
            <person name="Franken C."/>
            <person name="Gibelin C."/>
            <person name="Gish J."/>
            <person name="Goldstein S."/>
            <person name="Gonzalez A.J."/>
            <person name="Green P.J."/>
            <person name="Hallab A."/>
            <person name="Hartog M."/>
            <person name="Hua A."/>
            <person name="Humphray S.J."/>
            <person name="Jeong D.H."/>
            <person name="Jing Y."/>
            <person name="Jocker A."/>
            <person name="Kenton S.M."/>
            <person name="Kim D.J."/>
            <person name="Klee K."/>
            <person name="Lai H."/>
            <person name="Lang C."/>
            <person name="Lin S."/>
            <person name="Macmil S.L."/>
            <person name="Magdelenat G."/>
            <person name="Matthews L."/>
            <person name="McCorrison J."/>
            <person name="Monaghan E.L."/>
            <person name="Mun J.H."/>
            <person name="Najar F.Z."/>
            <person name="Nicholson C."/>
            <person name="Noirot C."/>
            <person name="O'Bleness M."/>
            <person name="Paule C.R."/>
            <person name="Poulain J."/>
            <person name="Prion F."/>
            <person name="Qin B."/>
            <person name="Qu C."/>
            <person name="Retzel E.F."/>
            <person name="Riddle C."/>
            <person name="Sallet E."/>
            <person name="Samain S."/>
            <person name="Samson N."/>
            <person name="Sanders I."/>
            <person name="Saurat O."/>
            <person name="Scarpelli C."/>
            <person name="Schiex T."/>
            <person name="Segurens B."/>
            <person name="Severin A.J."/>
            <person name="Sherrier D.J."/>
            <person name="Shi R."/>
            <person name="Sims S."/>
            <person name="Singer S.R."/>
            <person name="Sinharoy S."/>
            <person name="Sterck L."/>
            <person name="Viollet A."/>
            <person name="Wang B.B."/>
            <person name="Wang K."/>
            <person name="Wang M."/>
            <person name="Wang X."/>
            <person name="Warfsmann J."/>
            <person name="Weissenbach J."/>
            <person name="White D.D."/>
            <person name="White J.D."/>
            <person name="Wiley G.B."/>
            <person name="Wincker P."/>
            <person name="Xing Y."/>
            <person name="Yang L."/>
            <person name="Yao Z."/>
            <person name="Ying F."/>
            <person name="Zhai J."/>
            <person name="Zhou L."/>
            <person name="Zuber A."/>
            <person name="Denarie J."/>
            <person name="Dixon R.A."/>
            <person name="May G.D."/>
            <person name="Schwartz D.C."/>
            <person name="Rogers J."/>
            <person name="Quetier F."/>
            <person name="Town C.D."/>
            <person name="Roe B.A."/>
        </authorList>
    </citation>
    <scope>NUCLEOTIDE SEQUENCE [LARGE SCALE GENOMIC DNA]</scope>
    <source>
        <strain evidence="2">A17</strain>
        <strain evidence="3 4">cv. Jemalong A17</strain>
    </source>
</reference>
<dbReference type="AlphaFoldDB" id="G7JWZ1"/>
<evidence type="ECO:0000313" key="3">
    <source>
        <dbReference type="EnsemblPlants" id="AES97171"/>
    </source>
</evidence>
<evidence type="ECO:0000256" key="1">
    <source>
        <dbReference type="SAM" id="MobiDB-lite"/>
    </source>
</evidence>
<evidence type="ECO:0000313" key="2">
    <source>
        <dbReference type="EMBL" id="AES97171.1"/>
    </source>
</evidence>
<evidence type="ECO:0000313" key="4">
    <source>
        <dbReference type="Proteomes" id="UP000002051"/>
    </source>
</evidence>
<reference evidence="2 4" key="2">
    <citation type="journal article" date="2014" name="BMC Genomics">
        <title>An improved genome release (version Mt4.0) for the model legume Medicago truncatula.</title>
        <authorList>
            <person name="Tang H."/>
            <person name="Krishnakumar V."/>
            <person name="Bidwell S."/>
            <person name="Rosen B."/>
            <person name="Chan A."/>
            <person name="Zhou S."/>
            <person name="Gentzbittel L."/>
            <person name="Childs K.L."/>
            <person name="Yandell M."/>
            <person name="Gundlach H."/>
            <person name="Mayer K.F."/>
            <person name="Schwartz D.C."/>
            <person name="Town C.D."/>
        </authorList>
    </citation>
    <scope>GENOME REANNOTATION</scope>
    <source>
        <strain evidence="3 4">cv. Jemalong A17</strain>
    </source>
</reference>
<protein>
    <submittedName>
        <fullName evidence="2 3">Uncharacterized protein</fullName>
    </submittedName>
</protein>
<name>G7JWZ1_MEDTR</name>
<dbReference type="EnsemblPlants" id="AES97171">
    <property type="protein sequence ID" value="AES97171"/>
    <property type="gene ID" value="MTR_5g046440"/>
</dbReference>
<reference evidence="3" key="3">
    <citation type="submission" date="2015-04" db="UniProtKB">
        <authorList>
            <consortium name="EnsemblPlants"/>
        </authorList>
    </citation>
    <scope>IDENTIFICATION</scope>
    <source>
        <strain evidence="3">cv. Jemalong A17</strain>
    </source>
</reference>
<organism evidence="2 4">
    <name type="scientific">Medicago truncatula</name>
    <name type="common">Barrel medic</name>
    <name type="synonym">Medicago tribuloides</name>
    <dbReference type="NCBI Taxonomy" id="3880"/>
    <lineage>
        <taxon>Eukaryota</taxon>
        <taxon>Viridiplantae</taxon>
        <taxon>Streptophyta</taxon>
        <taxon>Embryophyta</taxon>
        <taxon>Tracheophyta</taxon>
        <taxon>Spermatophyta</taxon>
        <taxon>Magnoliopsida</taxon>
        <taxon>eudicotyledons</taxon>
        <taxon>Gunneridae</taxon>
        <taxon>Pentapetalae</taxon>
        <taxon>rosids</taxon>
        <taxon>fabids</taxon>
        <taxon>Fabales</taxon>
        <taxon>Fabaceae</taxon>
        <taxon>Papilionoideae</taxon>
        <taxon>50 kb inversion clade</taxon>
        <taxon>NPAAA clade</taxon>
        <taxon>Hologalegina</taxon>
        <taxon>IRL clade</taxon>
        <taxon>Trifolieae</taxon>
        <taxon>Medicago</taxon>
    </lineage>
</organism>
<feature type="region of interest" description="Disordered" evidence="1">
    <location>
        <begin position="22"/>
        <end position="44"/>
    </location>
</feature>
<accession>G7JWZ1</accession>
<proteinExistence type="predicted"/>
<dbReference type="Proteomes" id="UP000002051">
    <property type="component" value="Chromosome 5"/>
</dbReference>
<dbReference type="EMBL" id="CM001221">
    <property type="protein sequence ID" value="AES97171.1"/>
    <property type="molecule type" value="Genomic_DNA"/>
</dbReference>
<sequence length="57" mass="6222">MKYCVDVFSQFEVPNLLIYYSSSSSSSLSSPSSSSSSHHLPPRPLLHPLVVSVAKLK</sequence>
<dbReference type="HOGENOM" id="CLU_2999499_0_0_1"/>